<accession>A0ABP9MTN9</accession>
<organism evidence="6 7">
    <name type="scientific">Wohlfahrtiimonas larvae</name>
    <dbReference type="NCBI Taxonomy" id="1157986"/>
    <lineage>
        <taxon>Bacteria</taxon>
        <taxon>Pseudomonadati</taxon>
        <taxon>Pseudomonadota</taxon>
        <taxon>Gammaproteobacteria</taxon>
        <taxon>Cardiobacteriales</taxon>
        <taxon>Ignatzschineriaceae</taxon>
        <taxon>Wohlfahrtiimonas</taxon>
    </lineage>
</organism>
<evidence type="ECO:0000313" key="6">
    <source>
        <dbReference type="EMBL" id="GAA5099026.1"/>
    </source>
</evidence>
<dbReference type="InterPro" id="IPR023529">
    <property type="entry name" value="ProQ"/>
</dbReference>
<keyword evidence="2" id="KW-0694">RNA-binding</keyword>
<evidence type="ECO:0000313" key="7">
    <source>
        <dbReference type="Proteomes" id="UP001500631"/>
    </source>
</evidence>
<dbReference type="SUPFAM" id="SSF48657">
    <property type="entry name" value="FinO-like"/>
    <property type="match status" value="1"/>
</dbReference>
<feature type="region of interest" description="Disordered" evidence="4">
    <location>
        <begin position="1"/>
        <end position="37"/>
    </location>
</feature>
<protein>
    <recommendedName>
        <fullName evidence="5">ProQ/FinO domain-containing protein</fullName>
    </recommendedName>
</protein>
<evidence type="ECO:0000259" key="5">
    <source>
        <dbReference type="SMART" id="SM00945"/>
    </source>
</evidence>
<gene>
    <name evidence="6" type="ORF">GCM10023338_12110</name>
</gene>
<keyword evidence="1" id="KW-0963">Cytoplasm</keyword>
<reference evidence="7" key="1">
    <citation type="journal article" date="2019" name="Int. J. Syst. Evol. Microbiol.">
        <title>The Global Catalogue of Microorganisms (GCM) 10K type strain sequencing project: providing services to taxonomists for standard genome sequencing and annotation.</title>
        <authorList>
            <consortium name="The Broad Institute Genomics Platform"/>
            <consortium name="The Broad Institute Genome Sequencing Center for Infectious Disease"/>
            <person name="Wu L."/>
            <person name="Ma J."/>
        </authorList>
    </citation>
    <scope>NUCLEOTIDE SEQUENCE [LARGE SCALE GENOMIC DNA]</scope>
    <source>
        <strain evidence="7">JCM 18424</strain>
    </source>
</reference>
<keyword evidence="3" id="KW-0143">Chaperone</keyword>
<evidence type="ECO:0000256" key="4">
    <source>
        <dbReference type="SAM" id="MobiDB-lite"/>
    </source>
</evidence>
<dbReference type="EMBL" id="BAABKE010000003">
    <property type="protein sequence ID" value="GAA5099026.1"/>
    <property type="molecule type" value="Genomic_DNA"/>
</dbReference>
<dbReference type="InterPro" id="IPR016103">
    <property type="entry name" value="ProQ/FinO"/>
</dbReference>
<dbReference type="PANTHER" id="PTHR38106">
    <property type="entry name" value="RNA CHAPERONE PROQ"/>
    <property type="match status" value="1"/>
</dbReference>
<evidence type="ECO:0000256" key="2">
    <source>
        <dbReference type="ARBA" id="ARBA00022884"/>
    </source>
</evidence>
<feature type="domain" description="ProQ/FinO" evidence="5">
    <location>
        <begin position="35"/>
        <end position="150"/>
    </location>
</feature>
<feature type="region of interest" description="Disordered" evidence="4">
    <location>
        <begin position="145"/>
        <end position="219"/>
    </location>
</feature>
<dbReference type="Proteomes" id="UP001500631">
    <property type="component" value="Unassembled WGS sequence"/>
</dbReference>
<dbReference type="PANTHER" id="PTHR38106:SF1">
    <property type="entry name" value="RNA CHAPERONE PROQ"/>
    <property type="match status" value="1"/>
</dbReference>
<dbReference type="SMART" id="SM00945">
    <property type="entry name" value="ProQ"/>
    <property type="match status" value="1"/>
</dbReference>
<keyword evidence="7" id="KW-1185">Reference proteome</keyword>
<dbReference type="RefSeq" id="WP_077924978.1">
    <property type="nucleotide sequence ID" value="NZ_BAABKE010000003.1"/>
</dbReference>
<evidence type="ECO:0000256" key="1">
    <source>
        <dbReference type="ARBA" id="ARBA00022490"/>
    </source>
</evidence>
<proteinExistence type="predicted"/>
<dbReference type="Pfam" id="PF04352">
    <property type="entry name" value="ProQ"/>
    <property type="match status" value="1"/>
</dbReference>
<comment type="caution">
    <text evidence="6">The sequence shown here is derived from an EMBL/GenBank/DDBJ whole genome shotgun (WGS) entry which is preliminary data.</text>
</comment>
<dbReference type="Gene3D" id="1.10.1710.10">
    <property type="entry name" value="ProQ/FinO domain"/>
    <property type="match status" value="1"/>
</dbReference>
<feature type="compositionally biased region" description="Low complexity" evidence="4">
    <location>
        <begin position="11"/>
        <end position="21"/>
    </location>
</feature>
<feature type="compositionally biased region" description="Basic and acidic residues" evidence="4">
    <location>
        <begin position="176"/>
        <end position="209"/>
    </location>
</feature>
<feature type="compositionally biased region" description="Basic and acidic residues" evidence="4">
    <location>
        <begin position="145"/>
        <end position="164"/>
    </location>
</feature>
<dbReference type="InterPro" id="IPR036442">
    <property type="entry name" value="ProQ/FinO_sf"/>
</dbReference>
<name>A0ABP9MTN9_9GAMM</name>
<sequence length="219" mass="25122">MTEEKQNLLDTTETIEPTTETVDNQAQSKREKMKQKQQAANELLTRLSVEYPNVFPKAGQGRAVPLAIGMHKVLQPIVSEWGFNSMTLRAAMFNYTRQLRYQNALLYATHRLNLDGTQAEEISQEQKDAAKEEIAKIEAWLAKNKPEKAQRLSEKKAQFAEKKQQARAAKPKQRKPQGEKPFVKKEAKAHQVHQETKTESTPKNLDEKMQGLLSKFNQY</sequence>
<evidence type="ECO:0000256" key="3">
    <source>
        <dbReference type="ARBA" id="ARBA00023186"/>
    </source>
</evidence>